<keyword evidence="1 5" id="KW-0238">DNA-binding</keyword>
<dbReference type="EMBL" id="CP034460">
    <property type="protein sequence ID" value="QBM90131.1"/>
    <property type="molecule type" value="Genomic_DNA"/>
</dbReference>
<proteinExistence type="predicted"/>
<feature type="coiled-coil region" evidence="2">
    <location>
        <begin position="175"/>
        <end position="206"/>
    </location>
</feature>
<feature type="region of interest" description="Disordered" evidence="3">
    <location>
        <begin position="533"/>
        <end position="560"/>
    </location>
</feature>
<dbReference type="Proteomes" id="UP000292447">
    <property type="component" value="Chromosome V"/>
</dbReference>
<dbReference type="AlphaFoldDB" id="A0A4P6XVM5"/>
<reference evidence="6" key="1">
    <citation type="submission" date="2019-03" db="EMBL/GenBank/DDBJ databases">
        <title>Snf2 controls pulcherriminic acid biosynthesis and connects pigmentation and antifungal activity of the yeast Metschnikowia pulcherrima.</title>
        <authorList>
            <person name="Gore-Lloyd D."/>
            <person name="Sumann I."/>
            <person name="Brachmann A.O."/>
            <person name="Schneeberger K."/>
            <person name="Ortiz-Merino R.A."/>
            <person name="Moreno-Beltran M."/>
            <person name="Schlaefli M."/>
            <person name="Kirner P."/>
            <person name="Santos Kron A."/>
            <person name="Wolfe K.H."/>
            <person name="Piel J."/>
            <person name="Ahrens C.H."/>
            <person name="Henk D."/>
            <person name="Freimoser F.M."/>
        </authorList>
    </citation>
    <scope>NUCLEOTIDE SEQUENCE [LARGE SCALE GENOMIC DNA]</scope>
    <source>
        <strain evidence="6">APC 1.2</strain>
    </source>
</reference>
<dbReference type="PANTHER" id="PTHR19303">
    <property type="entry name" value="TRANSPOSON"/>
    <property type="match status" value="1"/>
</dbReference>
<dbReference type="Pfam" id="PF03184">
    <property type="entry name" value="DDE_1"/>
    <property type="match status" value="1"/>
</dbReference>
<evidence type="ECO:0000256" key="3">
    <source>
        <dbReference type="SAM" id="MobiDB-lite"/>
    </source>
</evidence>
<dbReference type="InterPro" id="IPR006600">
    <property type="entry name" value="HTH_CenpB_DNA-bd_dom"/>
</dbReference>
<keyword evidence="2" id="KW-0175">Coiled coil</keyword>
<dbReference type="SMART" id="SM00674">
    <property type="entry name" value="CENPB"/>
    <property type="match status" value="1"/>
</dbReference>
<dbReference type="InterPro" id="IPR050863">
    <property type="entry name" value="CenT-Element_Derived"/>
</dbReference>
<dbReference type="PROSITE" id="PS51253">
    <property type="entry name" value="HTH_CENPB"/>
    <property type="match status" value="1"/>
</dbReference>
<feature type="region of interest" description="Disordered" evidence="3">
    <location>
        <begin position="610"/>
        <end position="629"/>
    </location>
</feature>
<sequence>MTSRSRLCGRLQKSGTRNSLNRRQGRQSVLIEHKLLLKRYGEENPGHLLSFYSDWFRNKFGYVPHKSTISRSLDLSGKKQMDKEREQAERLGGNFKRKLKFRQAEHPEFEMELLEYLLKHERNVPYTGPMIQEIALKLWRSKDRGTTKEFKGSNGWLRGFLNRHDLRSVTRHGEAESVNEEAESMNEEAESINEEAESINEEDHEKFREELKEVISKYAPEDIWNCDETSLLWKKLPNRGYSSKGYSGKKGGTYSRITAMFCCNADGSDKFRPWFIGKQDHYECFGGNNKMLDSLDCHYSGREKALMDADLMEHWLISFNEYVKRKGRKALLLMNDHSSHKTAVRVLAAAGKLDCAKVHFLPPNTTSKLQPLDQGIIRKFKSGYAIRWLRFLLRCSLNSVDPVKRVTMLDAIKWSICAWAEVDADCIYHCWRHTRYFEIPLDDPVEVVDEALLGSLELTGLSGMIDIVSLREDLETVDALLSELRRRGVINDRLTGGEFLDLIDEVPPMQSEFLDTRESRTSESEIKDTLDIGNETQQETGEKESCSAMSDGSQDNAALKPGLHNRYVPISEHKDVVKKIDWLMEYLEEHEIDRKDLKYRLFLKKLRSEITKPQQQRSRQPKITQWARA</sequence>
<evidence type="ECO:0000256" key="2">
    <source>
        <dbReference type="SAM" id="Coils"/>
    </source>
</evidence>
<dbReference type="Gene3D" id="1.10.10.60">
    <property type="entry name" value="Homeodomain-like"/>
    <property type="match status" value="1"/>
</dbReference>
<organism evidence="5 6">
    <name type="scientific">Metschnikowia aff. pulcherrima</name>
    <dbReference type="NCBI Taxonomy" id="2163413"/>
    <lineage>
        <taxon>Eukaryota</taxon>
        <taxon>Fungi</taxon>
        <taxon>Dikarya</taxon>
        <taxon>Ascomycota</taxon>
        <taxon>Saccharomycotina</taxon>
        <taxon>Pichiomycetes</taxon>
        <taxon>Metschnikowiaceae</taxon>
        <taxon>Metschnikowia</taxon>
    </lineage>
</organism>
<gene>
    <name evidence="5" type="primary">MPUL0E03710</name>
    <name evidence="5" type="ORF">METSCH_E03710</name>
</gene>
<feature type="region of interest" description="Disordered" evidence="3">
    <location>
        <begin position="1"/>
        <end position="23"/>
    </location>
</feature>
<dbReference type="PANTHER" id="PTHR19303:SF73">
    <property type="entry name" value="PROTEIN PDC2"/>
    <property type="match status" value="1"/>
</dbReference>
<accession>A0A4P6XVM5</accession>
<dbReference type="InterPro" id="IPR009057">
    <property type="entry name" value="Homeodomain-like_sf"/>
</dbReference>
<dbReference type="STRING" id="2163413.A0A4P6XVM5"/>
<evidence type="ECO:0000313" key="6">
    <source>
        <dbReference type="Proteomes" id="UP000292447"/>
    </source>
</evidence>
<dbReference type="GO" id="GO:0003677">
    <property type="term" value="F:DNA binding"/>
    <property type="evidence" value="ECO:0007669"/>
    <property type="project" value="UniProtKB-KW"/>
</dbReference>
<evidence type="ECO:0000256" key="1">
    <source>
        <dbReference type="ARBA" id="ARBA00023125"/>
    </source>
</evidence>
<dbReference type="GO" id="GO:0005634">
    <property type="term" value="C:nucleus"/>
    <property type="evidence" value="ECO:0007669"/>
    <property type="project" value="TreeGrafter"/>
</dbReference>
<evidence type="ECO:0000313" key="5">
    <source>
        <dbReference type="EMBL" id="QBM90131.1"/>
    </source>
</evidence>
<keyword evidence="6" id="KW-1185">Reference proteome</keyword>
<feature type="domain" description="HTH CENPB-type" evidence="4">
    <location>
        <begin position="97"/>
        <end position="170"/>
    </location>
</feature>
<feature type="compositionally biased region" description="Polar residues" evidence="3">
    <location>
        <begin position="13"/>
        <end position="22"/>
    </location>
</feature>
<feature type="compositionally biased region" description="Polar residues" evidence="3">
    <location>
        <begin position="611"/>
        <end position="623"/>
    </location>
</feature>
<dbReference type="Pfam" id="PF03221">
    <property type="entry name" value="HTH_Tnp_Tc5"/>
    <property type="match status" value="1"/>
</dbReference>
<protein>
    <submittedName>
        <fullName evidence="5">Tc5 transposase DNA-binding domain-containing protein</fullName>
    </submittedName>
</protein>
<dbReference type="InterPro" id="IPR004875">
    <property type="entry name" value="DDE_SF_endonuclease_dom"/>
</dbReference>
<evidence type="ECO:0000259" key="4">
    <source>
        <dbReference type="PROSITE" id="PS51253"/>
    </source>
</evidence>
<dbReference type="SUPFAM" id="SSF46689">
    <property type="entry name" value="Homeodomain-like"/>
    <property type="match status" value="1"/>
</dbReference>
<feature type="compositionally biased region" description="Polar residues" evidence="3">
    <location>
        <begin position="547"/>
        <end position="556"/>
    </location>
</feature>
<name>A0A4P6XVM5_9ASCO</name>